<dbReference type="AlphaFoldDB" id="D6RJR2"/>
<feature type="compositionally biased region" description="Basic and acidic residues" evidence="1">
    <location>
        <begin position="30"/>
        <end position="50"/>
    </location>
</feature>
<accession>D6RJR2</accession>
<proteinExistence type="predicted"/>
<feature type="compositionally biased region" description="Basic and acidic residues" evidence="1">
    <location>
        <begin position="147"/>
        <end position="159"/>
    </location>
</feature>
<organism evidence="2 3">
    <name type="scientific">Coprinopsis cinerea (strain Okayama-7 / 130 / ATCC MYA-4618 / FGSC 9003)</name>
    <name type="common">Inky cap fungus</name>
    <name type="synonym">Hormographiella aspergillata</name>
    <dbReference type="NCBI Taxonomy" id="240176"/>
    <lineage>
        <taxon>Eukaryota</taxon>
        <taxon>Fungi</taxon>
        <taxon>Dikarya</taxon>
        <taxon>Basidiomycota</taxon>
        <taxon>Agaricomycotina</taxon>
        <taxon>Agaricomycetes</taxon>
        <taxon>Agaricomycetidae</taxon>
        <taxon>Agaricales</taxon>
        <taxon>Agaricineae</taxon>
        <taxon>Psathyrellaceae</taxon>
        <taxon>Coprinopsis</taxon>
    </lineage>
</organism>
<feature type="region of interest" description="Disordered" evidence="1">
    <location>
        <begin position="138"/>
        <end position="159"/>
    </location>
</feature>
<reference evidence="2 3" key="1">
    <citation type="journal article" date="2010" name="Proc. Natl. Acad. Sci. U.S.A.">
        <title>Insights into evolution of multicellular fungi from the assembled chromosomes of the mushroom Coprinopsis cinerea (Coprinus cinereus).</title>
        <authorList>
            <person name="Stajich J.E."/>
            <person name="Wilke S.K."/>
            <person name="Ahren D."/>
            <person name="Au C.H."/>
            <person name="Birren B.W."/>
            <person name="Borodovsky M."/>
            <person name="Burns C."/>
            <person name="Canback B."/>
            <person name="Casselton L.A."/>
            <person name="Cheng C.K."/>
            <person name="Deng J."/>
            <person name="Dietrich F.S."/>
            <person name="Fargo D.C."/>
            <person name="Farman M.L."/>
            <person name="Gathman A.C."/>
            <person name="Goldberg J."/>
            <person name="Guigo R."/>
            <person name="Hoegger P.J."/>
            <person name="Hooker J.B."/>
            <person name="Huggins A."/>
            <person name="James T.Y."/>
            <person name="Kamada T."/>
            <person name="Kilaru S."/>
            <person name="Kodira C."/>
            <person name="Kues U."/>
            <person name="Kupfer D."/>
            <person name="Kwan H.S."/>
            <person name="Lomsadze A."/>
            <person name="Li W."/>
            <person name="Lilly W.W."/>
            <person name="Ma L.J."/>
            <person name="Mackey A.J."/>
            <person name="Manning G."/>
            <person name="Martin F."/>
            <person name="Muraguchi H."/>
            <person name="Natvig D.O."/>
            <person name="Palmerini H."/>
            <person name="Ramesh M.A."/>
            <person name="Rehmeyer C.J."/>
            <person name="Roe B.A."/>
            <person name="Shenoy N."/>
            <person name="Stanke M."/>
            <person name="Ter-Hovhannisyan V."/>
            <person name="Tunlid A."/>
            <person name="Velagapudi R."/>
            <person name="Vision T.J."/>
            <person name="Zeng Q."/>
            <person name="Zolan M.E."/>
            <person name="Pukkila P.J."/>
        </authorList>
    </citation>
    <scope>NUCLEOTIDE SEQUENCE [LARGE SCALE GENOMIC DNA]</scope>
    <source>
        <strain evidence="3">Okayama-7 / 130 / ATCC MYA-4618 / FGSC 9003</strain>
    </source>
</reference>
<dbReference type="EMBL" id="AACS02000001">
    <property type="protein sequence ID" value="EFI28713.1"/>
    <property type="molecule type" value="Genomic_DNA"/>
</dbReference>
<dbReference type="InParanoid" id="D6RJR2"/>
<feature type="region of interest" description="Disordered" evidence="1">
    <location>
        <begin position="1"/>
        <end position="82"/>
    </location>
</feature>
<feature type="compositionally biased region" description="Polar residues" evidence="1">
    <location>
        <begin position="51"/>
        <end position="82"/>
    </location>
</feature>
<dbReference type="HOGENOM" id="CLU_1660656_0_0_1"/>
<evidence type="ECO:0000313" key="3">
    <source>
        <dbReference type="Proteomes" id="UP000001861"/>
    </source>
</evidence>
<sequence>MTSIDTTDIASNPGLAELTETRPPVEAADTPDRTEETPSDDGTRPKDEPKPSSSITNSAPDSSSKPTPEPKNASQPILTTQEEQLLSKLFSSSTEKDLGSISGLIDGLKTSEQLADEMEEKLDLIIGKLDALMGSLDLATDPANKSPDTKETSKEDKER</sequence>
<protein>
    <recommendedName>
        <fullName evidence="4">Heat shock factor binding protein 1</fullName>
    </recommendedName>
</protein>
<keyword evidence="3" id="KW-1185">Reference proteome</keyword>
<dbReference type="Proteomes" id="UP000001861">
    <property type="component" value="Unassembled WGS sequence"/>
</dbReference>
<feature type="compositionally biased region" description="Polar residues" evidence="1">
    <location>
        <begin position="1"/>
        <end position="10"/>
    </location>
</feature>
<evidence type="ECO:0008006" key="4">
    <source>
        <dbReference type="Google" id="ProtNLM"/>
    </source>
</evidence>
<dbReference type="GeneID" id="6016880"/>
<gene>
    <name evidence="2" type="ORF">CC1G_13739</name>
</gene>
<evidence type="ECO:0000313" key="2">
    <source>
        <dbReference type="EMBL" id="EFI28713.1"/>
    </source>
</evidence>
<comment type="caution">
    <text evidence="2">The sequence shown here is derived from an EMBL/GenBank/DDBJ whole genome shotgun (WGS) entry which is preliminary data.</text>
</comment>
<dbReference type="KEGG" id="cci:CC1G_13739"/>
<name>D6RJR2_COPC7</name>
<dbReference type="VEuPathDB" id="FungiDB:CC1G_13739"/>
<evidence type="ECO:0000256" key="1">
    <source>
        <dbReference type="SAM" id="MobiDB-lite"/>
    </source>
</evidence>
<dbReference type="RefSeq" id="XP_002912207.1">
    <property type="nucleotide sequence ID" value="XM_002912161.1"/>
</dbReference>